<dbReference type="Proteomes" id="UP000473470">
    <property type="component" value="Unassembled WGS sequence"/>
</dbReference>
<dbReference type="EMBL" id="VZOK01000004">
    <property type="protein sequence ID" value="KAB0640693.1"/>
    <property type="molecule type" value="Genomic_DNA"/>
</dbReference>
<dbReference type="RefSeq" id="WP_150998483.1">
    <property type="nucleotide sequence ID" value="NZ_CABVPM010000001.1"/>
</dbReference>
<proteinExistence type="predicted"/>
<evidence type="ECO:0000313" key="3">
    <source>
        <dbReference type="Proteomes" id="UP000473470"/>
    </source>
</evidence>
<organism evidence="2 3">
    <name type="scientific">Burkholderia stagnalis</name>
    <dbReference type="NCBI Taxonomy" id="1503054"/>
    <lineage>
        <taxon>Bacteria</taxon>
        <taxon>Pseudomonadati</taxon>
        <taxon>Pseudomonadota</taxon>
        <taxon>Betaproteobacteria</taxon>
        <taxon>Burkholderiales</taxon>
        <taxon>Burkholderiaceae</taxon>
        <taxon>Burkholderia</taxon>
        <taxon>Burkholderia cepacia complex</taxon>
    </lineage>
</organism>
<gene>
    <name evidence="2" type="ORF">F7R25_04130</name>
</gene>
<reference evidence="2 3" key="1">
    <citation type="submission" date="2019-09" db="EMBL/GenBank/DDBJ databases">
        <title>Draft genome sequences of 48 bacterial type strains from the CCUG.</title>
        <authorList>
            <person name="Tunovic T."/>
            <person name="Pineiro-Iglesias B."/>
            <person name="Unosson C."/>
            <person name="Inganas E."/>
            <person name="Ohlen M."/>
            <person name="Cardew S."/>
            <person name="Jensie-Markopoulos S."/>
            <person name="Salva-Serra F."/>
            <person name="Jaen-Luchoro D."/>
            <person name="Karlsson R."/>
            <person name="Svensson-Stadler L."/>
            <person name="Chun J."/>
            <person name="Moore E."/>
        </authorList>
    </citation>
    <scope>NUCLEOTIDE SEQUENCE [LARGE SCALE GENOMIC DNA]</scope>
    <source>
        <strain evidence="2 3">CCUG 65686</strain>
    </source>
</reference>
<evidence type="ECO:0000313" key="2">
    <source>
        <dbReference type="EMBL" id="KAB0640693.1"/>
    </source>
</evidence>
<name>A0A6L3N328_9BURK</name>
<protein>
    <submittedName>
        <fullName evidence="2">Uncharacterized protein</fullName>
    </submittedName>
</protein>
<comment type="caution">
    <text evidence="2">The sequence shown here is derived from an EMBL/GenBank/DDBJ whole genome shotgun (WGS) entry which is preliminary data.</text>
</comment>
<keyword evidence="1" id="KW-0175">Coiled coil</keyword>
<accession>A0A6L3N328</accession>
<evidence type="ECO:0000256" key="1">
    <source>
        <dbReference type="SAM" id="Coils"/>
    </source>
</evidence>
<dbReference type="AlphaFoldDB" id="A0A6L3N328"/>
<feature type="coiled-coil region" evidence="1">
    <location>
        <begin position="41"/>
        <end position="71"/>
    </location>
</feature>
<sequence length="71" mass="8514">MNPLLILTVGLLIGFPSAWKFIPLVVFFEWALFHFYPTEIYFKLLNLIQKLEAELDEIEEEKRSKKREKTQ</sequence>